<proteinExistence type="predicted"/>
<dbReference type="EMBL" id="AWVF01000153">
    <property type="protein sequence ID" value="ERJ96405.1"/>
    <property type="molecule type" value="Genomic_DNA"/>
</dbReference>
<reference evidence="1 2" key="1">
    <citation type="submission" date="2013-07" db="EMBL/GenBank/DDBJ databases">
        <authorList>
            <person name="Weinstock G."/>
            <person name="Sodergren E."/>
            <person name="Wylie T."/>
            <person name="Fulton L."/>
            <person name="Fulton R."/>
            <person name="Fronick C."/>
            <person name="O'Laughlin M."/>
            <person name="Godfrey J."/>
            <person name="Miner T."/>
            <person name="Herter B."/>
            <person name="Appelbaum E."/>
            <person name="Cordes M."/>
            <person name="Lek S."/>
            <person name="Wollam A."/>
            <person name="Pepin K.H."/>
            <person name="Palsikar V.B."/>
            <person name="Mitreva M."/>
            <person name="Wilson R.K."/>
        </authorList>
    </citation>
    <scope>NUCLEOTIDE SEQUENCE [LARGE SCALE GENOMIC DNA]</scope>
    <source>
        <strain evidence="1 2">ATCC 27760</strain>
    </source>
</reference>
<dbReference type="HOGENOM" id="CLU_2677121_0_0_9"/>
<name>U2KWE2_9FIRM</name>
<sequence length="74" mass="8390">ALCAVLPKGNTASRLRVKPSGGFCAVLPYINMLYYTGFPCFCQVLRKFPLKLPAKKSHVLRKTLLTNIRIYYII</sequence>
<dbReference type="Proteomes" id="UP000016662">
    <property type="component" value="Unassembled WGS sequence"/>
</dbReference>
<dbReference type="AlphaFoldDB" id="U2KWE2"/>
<keyword evidence="2" id="KW-1185">Reference proteome</keyword>
<comment type="caution">
    <text evidence="1">The sequence shown here is derived from an EMBL/GenBank/DDBJ whole genome shotgun (WGS) entry which is preliminary data.</text>
</comment>
<gene>
    <name evidence="1" type="ORF">RUMCAL_01229</name>
</gene>
<evidence type="ECO:0000313" key="2">
    <source>
        <dbReference type="Proteomes" id="UP000016662"/>
    </source>
</evidence>
<feature type="non-terminal residue" evidence="1">
    <location>
        <position position="1"/>
    </location>
</feature>
<accession>U2KWE2</accession>
<organism evidence="1 2">
    <name type="scientific">Ruminococcus callidus ATCC 27760</name>
    <dbReference type="NCBI Taxonomy" id="411473"/>
    <lineage>
        <taxon>Bacteria</taxon>
        <taxon>Bacillati</taxon>
        <taxon>Bacillota</taxon>
        <taxon>Clostridia</taxon>
        <taxon>Eubacteriales</taxon>
        <taxon>Oscillospiraceae</taxon>
        <taxon>Ruminococcus</taxon>
    </lineage>
</organism>
<evidence type="ECO:0000313" key="1">
    <source>
        <dbReference type="EMBL" id="ERJ96405.1"/>
    </source>
</evidence>
<protein>
    <submittedName>
        <fullName evidence="1">Uncharacterized protein</fullName>
    </submittedName>
</protein>